<dbReference type="InterPro" id="IPR051334">
    <property type="entry name" value="SRPK"/>
</dbReference>
<keyword evidence="6" id="KW-0067">ATP-binding</keyword>
<evidence type="ECO:0000256" key="9">
    <source>
        <dbReference type="SAM" id="MobiDB-lite"/>
    </source>
</evidence>
<evidence type="ECO:0000256" key="7">
    <source>
        <dbReference type="ARBA" id="ARBA00047899"/>
    </source>
</evidence>
<proteinExistence type="predicted"/>
<feature type="domain" description="Protein kinase" evidence="10">
    <location>
        <begin position="1"/>
        <end position="166"/>
    </location>
</feature>
<evidence type="ECO:0000313" key="11">
    <source>
        <dbReference type="EMBL" id="KXN65061.1"/>
    </source>
</evidence>
<comment type="catalytic activity">
    <reaction evidence="7">
        <text>L-threonyl-[protein] + ATP = O-phospho-L-threonyl-[protein] + ADP + H(+)</text>
        <dbReference type="Rhea" id="RHEA:46608"/>
        <dbReference type="Rhea" id="RHEA-COMP:11060"/>
        <dbReference type="Rhea" id="RHEA-COMP:11605"/>
        <dbReference type="ChEBI" id="CHEBI:15378"/>
        <dbReference type="ChEBI" id="CHEBI:30013"/>
        <dbReference type="ChEBI" id="CHEBI:30616"/>
        <dbReference type="ChEBI" id="CHEBI:61977"/>
        <dbReference type="ChEBI" id="CHEBI:456216"/>
        <dbReference type="EC" id="2.7.11.1"/>
    </reaction>
</comment>
<evidence type="ECO:0000259" key="10">
    <source>
        <dbReference type="PROSITE" id="PS50011"/>
    </source>
</evidence>
<evidence type="ECO:0000256" key="4">
    <source>
        <dbReference type="ARBA" id="ARBA00022741"/>
    </source>
</evidence>
<dbReference type="FunFam" id="1.10.510.10:FF:000275">
    <property type="entry name" value="SRSF protein kinase 2 isoform X3"/>
    <property type="match status" value="1"/>
</dbReference>
<dbReference type="GO" id="GO:0004674">
    <property type="term" value="F:protein serine/threonine kinase activity"/>
    <property type="evidence" value="ECO:0007669"/>
    <property type="project" value="UniProtKB-KW"/>
</dbReference>
<keyword evidence="12" id="KW-1185">Reference proteome</keyword>
<evidence type="ECO:0000256" key="6">
    <source>
        <dbReference type="ARBA" id="ARBA00022840"/>
    </source>
</evidence>
<evidence type="ECO:0000256" key="3">
    <source>
        <dbReference type="ARBA" id="ARBA00022679"/>
    </source>
</evidence>
<dbReference type="InterPro" id="IPR000719">
    <property type="entry name" value="Prot_kinase_dom"/>
</dbReference>
<keyword evidence="2" id="KW-0723">Serine/threonine-protein kinase</keyword>
<comment type="catalytic activity">
    <reaction evidence="8">
        <text>L-seryl-[protein] + ATP = O-phospho-L-seryl-[protein] + ADP + H(+)</text>
        <dbReference type="Rhea" id="RHEA:17989"/>
        <dbReference type="Rhea" id="RHEA-COMP:9863"/>
        <dbReference type="Rhea" id="RHEA-COMP:11604"/>
        <dbReference type="ChEBI" id="CHEBI:15378"/>
        <dbReference type="ChEBI" id="CHEBI:29999"/>
        <dbReference type="ChEBI" id="CHEBI:30616"/>
        <dbReference type="ChEBI" id="CHEBI:83421"/>
        <dbReference type="ChEBI" id="CHEBI:456216"/>
        <dbReference type="EC" id="2.7.11.1"/>
    </reaction>
</comment>
<dbReference type="OrthoDB" id="2649at2759"/>
<keyword evidence="5 11" id="KW-0418">Kinase</keyword>
<dbReference type="PANTHER" id="PTHR47634:SF9">
    <property type="entry name" value="PROTEIN KINASE DOMAIN-CONTAINING PROTEIN-RELATED"/>
    <property type="match status" value="1"/>
</dbReference>
<protein>
    <recommendedName>
        <fullName evidence="1">non-specific serine/threonine protein kinase</fullName>
        <ecNumber evidence="1">2.7.11.1</ecNumber>
    </recommendedName>
</protein>
<evidence type="ECO:0000256" key="1">
    <source>
        <dbReference type="ARBA" id="ARBA00012513"/>
    </source>
</evidence>
<dbReference type="Proteomes" id="UP000070444">
    <property type="component" value="Unassembled WGS sequence"/>
</dbReference>
<dbReference type="GO" id="GO:0000245">
    <property type="term" value="P:spliceosomal complex assembly"/>
    <property type="evidence" value="ECO:0007669"/>
    <property type="project" value="TreeGrafter"/>
</dbReference>
<evidence type="ECO:0000256" key="8">
    <source>
        <dbReference type="ARBA" id="ARBA00048679"/>
    </source>
</evidence>
<dbReference type="GO" id="GO:0050684">
    <property type="term" value="P:regulation of mRNA processing"/>
    <property type="evidence" value="ECO:0007669"/>
    <property type="project" value="TreeGrafter"/>
</dbReference>
<dbReference type="GO" id="GO:0005524">
    <property type="term" value="F:ATP binding"/>
    <property type="evidence" value="ECO:0007669"/>
    <property type="project" value="UniProtKB-KW"/>
</dbReference>
<dbReference type="InterPro" id="IPR011009">
    <property type="entry name" value="Kinase-like_dom_sf"/>
</dbReference>
<dbReference type="PROSITE" id="PS50011">
    <property type="entry name" value="PROTEIN_KINASE_DOM"/>
    <property type="match status" value="1"/>
</dbReference>
<feature type="region of interest" description="Disordered" evidence="9">
    <location>
        <begin position="170"/>
        <end position="194"/>
    </location>
</feature>
<dbReference type="Gene3D" id="1.10.510.10">
    <property type="entry name" value="Transferase(Phosphotransferase) domain 1"/>
    <property type="match status" value="1"/>
</dbReference>
<dbReference type="GO" id="GO:0005634">
    <property type="term" value="C:nucleus"/>
    <property type="evidence" value="ECO:0007669"/>
    <property type="project" value="TreeGrafter"/>
</dbReference>
<dbReference type="GO" id="GO:0005737">
    <property type="term" value="C:cytoplasm"/>
    <property type="evidence" value="ECO:0007669"/>
    <property type="project" value="TreeGrafter"/>
</dbReference>
<accession>A0A137NQP2</accession>
<evidence type="ECO:0000256" key="5">
    <source>
        <dbReference type="ARBA" id="ARBA00022777"/>
    </source>
</evidence>
<organism evidence="11 12">
    <name type="scientific">Conidiobolus coronatus (strain ATCC 28846 / CBS 209.66 / NRRL 28638)</name>
    <name type="common">Delacroixia coronata</name>
    <dbReference type="NCBI Taxonomy" id="796925"/>
    <lineage>
        <taxon>Eukaryota</taxon>
        <taxon>Fungi</taxon>
        <taxon>Fungi incertae sedis</taxon>
        <taxon>Zoopagomycota</taxon>
        <taxon>Entomophthoromycotina</taxon>
        <taxon>Entomophthoromycetes</taxon>
        <taxon>Entomophthorales</taxon>
        <taxon>Ancylistaceae</taxon>
        <taxon>Conidiobolus</taxon>
    </lineage>
</organism>
<sequence length="194" mass="22452">LEDIQVKIADLGNACWVHRHFTEDIQTRQYRSPEVILGANWNETADIWSLACLMFELLTTDYLFEPHTGHDYGKDHDHLAQIIELLSFPSKSFTQKGKFCNNFFDKKGRLKKIYDFNPWPLEDVFYEKYKYSSSMSKRLADFMLPMLDYSPGSRARAKDCLNSQFLKDFERDQQSSNNDNGNATTNGGGSSRHA</sequence>
<keyword evidence="3" id="KW-0808">Transferase</keyword>
<feature type="non-terminal residue" evidence="11">
    <location>
        <position position="1"/>
    </location>
</feature>
<dbReference type="SUPFAM" id="SSF56112">
    <property type="entry name" value="Protein kinase-like (PK-like)"/>
    <property type="match status" value="1"/>
</dbReference>
<evidence type="ECO:0000256" key="2">
    <source>
        <dbReference type="ARBA" id="ARBA00022527"/>
    </source>
</evidence>
<dbReference type="AlphaFoldDB" id="A0A137NQP2"/>
<feature type="compositionally biased region" description="Low complexity" evidence="9">
    <location>
        <begin position="175"/>
        <end position="185"/>
    </location>
</feature>
<name>A0A137NQP2_CONC2</name>
<keyword evidence="4" id="KW-0547">Nucleotide-binding</keyword>
<dbReference type="SMART" id="SM00220">
    <property type="entry name" value="S_TKc"/>
    <property type="match status" value="1"/>
</dbReference>
<dbReference type="PANTHER" id="PTHR47634">
    <property type="entry name" value="PROTEIN KINASE DOMAIN-CONTAINING PROTEIN-RELATED"/>
    <property type="match status" value="1"/>
</dbReference>
<dbReference type="EC" id="2.7.11.1" evidence="1"/>
<reference evidence="11 12" key="1">
    <citation type="journal article" date="2015" name="Genome Biol. Evol.">
        <title>Phylogenomic analyses indicate that early fungi evolved digesting cell walls of algal ancestors of land plants.</title>
        <authorList>
            <person name="Chang Y."/>
            <person name="Wang S."/>
            <person name="Sekimoto S."/>
            <person name="Aerts A.L."/>
            <person name="Choi C."/>
            <person name="Clum A."/>
            <person name="LaButti K.M."/>
            <person name="Lindquist E.A."/>
            <person name="Yee Ngan C."/>
            <person name="Ohm R.A."/>
            <person name="Salamov A.A."/>
            <person name="Grigoriev I.V."/>
            <person name="Spatafora J.W."/>
            <person name="Berbee M.L."/>
        </authorList>
    </citation>
    <scope>NUCLEOTIDE SEQUENCE [LARGE SCALE GENOMIC DNA]</scope>
    <source>
        <strain evidence="11 12">NRRL 28638</strain>
    </source>
</reference>
<evidence type="ECO:0000313" key="12">
    <source>
        <dbReference type="Proteomes" id="UP000070444"/>
    </source>
</evidence>
<dbReference type="Pfam" id="PF00069">
    <property type="entry name" value="Pkinase"/>
    <property type="match status" value="1"/>
</dbReference>
<gene>
    <name evidence="11" type="ORF">CONCODRAFT_13485</name>
</gene>
<dbReference type="STRING" id="796925.A0A137NQP2"/>
<dbReference type="EMBL" id="KQ964999">
    <property type="protein sequence ID" value="KXN65061.1"/>
    <property type="molecule type" value="Genomic_DNA"/>
</dbReference>